<dbReference type="KEGG" id="cfj:CFIO01_05278"/>
<evidence type="ECO:0000313" key="3">
    <source>
        <dbReference type="Proteomes" id="UP000020467"/>
    </source>
</evidence>
<dbReference type="HOGENOM" id="CLU_725649_0_0_1"/>
<evidence type="ECO:0000313" key="2">
    <source>
        <dbReference type="EMBL" id="EXF79911.1"/>
    </source>
</evidence>
<dbReference type="Proteomes" id="UP000020467">
    <property type="component" value="Unassembled WGS sequence"/>
</dbReference>
<feature type="region of interest" description="Disordered" evidence="1">
    <location>
        <begin position="150"/>
        <end position="268"/>
    </location>
</feature>
<feature type="compositionally biased region" description="Basic and acidic residues" evidence="1">
    <location>
        <begin position="204"/>
        <end position="229"/>
    </location>
</feature>
<dbReference type="EMBL" id="JARH01000491">
    <property type="protein sequence ID" value="EXF79911.1"/>
    <property type="molecule type" value="Genomic_DNA"/>
</dbReference>
<name>A0A010RHU9_9PEZI</name>
<dbReference type="AlphaFoldDB" id="A0A010RHU9"/>
<evidence type="ECO:0000256" key="1">
    <source>
        <dbReference type="SAM" id="MobiDB-lite"/>
    </source>
</evidence>
<dbReference type="OrthoDB" id="4836140at2759"/>
<proteinExistence type="predicted"/>
<keyword evidence="3" id="KW-1185">Reference proteome</keyword>
<gene>
    <name evidence="2" type="ORF">CFIO01_05278</name>
</gene>
<sequence>MMTNVEAESRSKPSRQVWRQAVIAHINLSTVTRQKHHKEEQERPATPNQVAYNEQDVVKPAPVHLDGTFAASFVENLETVAEEMGNLHPNAMDTNDLSTSEDIYDSIPITQPAVLGQSSISSGAYLVSPSASLLVDLDYGYNQANEIQHQNSVPQFDAPGSSNIERSEQTAESSSQWFDRLFHTYQNPSGQNQSPFTRHTSTAQHKESRSSRLLDERCTWNNLDDRSEQVENSSNEGLVPPHNTPVDSGDVSSVNTPAPAPSLDRGPSIRLQKALAEDRAAWEPLKKPITELVASSEPLSPSGTQNGLLQAAERAGVWRDNLGVFCAEEEREKLVQNKYDNEVNLALLPALAGREAPALGGADVDVSYDTSCGLRGGVQGD</sequence>
<organism evidence="2 3">
    <name type="scientific">Colletotrichum fioriniae PJ7</name>
    <dbReference type="NCBI Taxonomy" id="1445577"/>
    <lineage>
        <taxon>Eukaryota</taxon>
        <taxon>Fungi</taxon>
        <taxon>Dikarya</taxon>
        <taxon>Ascomycota</taxon>
        <taxon>Pezizomycotina</taxon>
        <taxon>Sordariomycetes</taxon>
        <taxon>Hypocreomycetidae</taxon>
        <taxon>Glomerellales</taxon>
        <taxon>Glomerellaceae</taxon>
        <taxon>Colletotrichum</taxon>
        <taxon>Colletotrichum acutatum species complex</taxon>
    </lineage>
</organism>
<protein>
    <submittedName>
        <fullName evidence="2">Uncharacterized protein</fullName>
    </submittedName>
</protein>
<feature type="compositionally biased region" description="Polar residues" evidence="1">
    <location>
        <begin position="184"/>
        <end position="203"/>
    </location>
</feature>
<comment type="caution">
    <text evidence="2">The sequence shown here is derived from an EMBL/GenBank/DDBJ whole genome shotgun (WGS) entry which is preliminary data.</text>
</comment>
<accession>A0A010RHU9</accession>
<reference evidence="2 3" key="1">
    <citation type="submission" date="2014-02" db="EMBL/GenBank/DDBJ databases">
        <title>The genome sequence of Colletotrichum fioriniae PJ7.</title>
        <authorList>
            <person name="Baroncelli R."/>
            <person name="Thon M.R."/>
        </authorList>
    </citation>
    <scope>NUCLEOTIDE SEQUENCE [LARGE SCALE GENOMIC DNA]</scope>
    <source>
        <strain evidence="2 3">PJ7</strain>
    </source>
</reference>
<feature type="compositionally biased region" description="Polar residues" evidence="1">
    <location>
        <begin position="150"/>
        <end position="177"/>
    </location>
</feature>